<feature type="domain" description="Helix-turn-helix" evidence="1">
    <location>
        <begin position="8"/>
        <end position="57"/>
    </location>
</feature>
<evidence type="ECO:0000313" key="3">
    <source>
        <dbReference type="Proteomes" id="UP001623592"/>
    </source>
</evidence>
<dbReference type="Proteomes" id="UP001623592">
    <property type="component" value="Unassembled WGS sequence"/>
</dbReference>
<comment type="caution">
    <text evidence="2">The sequence shown here is derived from an EMBL/GenBank/DDBJ whole genome shotgun (WGS) entry which is preliminary data.</text>
</comment>
<accession>A0ABW8TCP6</accession>
<dbReference type="Pfam" id="PF12728">
    <property type="entry name" value="HTH_17"/>
    <property type="match status" value="1"/>
</dbReference>
<dbReference type="InterPro" id="IPR041657">
    <property type="entry name" value="HTH_17"/>
</dbReference>
<gene>
    <name evidence="2" type="ORF">ACJDT4_06800</name>
</gene>
<protein>
    <submittedName>
        <fullName evidence="2">Helix-turn-helix domain-containing protein</fullName>
    </submittedName>
</protein>
<name>A0ABW8TCP6_9CLOT</name>
<proteinExistence type="predicted"/>
<dbReference type="EMBL" id="JBJIAA010000005">
    <property type="protein sequence ID" value="MFL0250126.1"/>
    <property type="molecule type" value="Genomic_DNA"/>
</dbReference>
<organism evidence="2 3">
    <name type="scientific">Clostridium neuense</name>
    <dbReference type="NCBI Taxonomy" id="1728934"/>
    <lineage>
        <taxon>Bacteria</taxon>
        <taxon>Bacillati</taxon>
        <taxon>Bacillota</taxon>
        <taxon>Clostridia</taxon>
        <taxon>Eubacteriales</taxon>
        <taxon>Clostridiaceae</taxon>
        <taxon>Clostridium</taxon>
    </lineage>
</organism>
<dbReference type="RefSeq" id="WP_406786797.1">
    <property type="nucleotide sequence ID" value="NZ_JBJIAA010000005.1"/>
</dbReference>
<keyword evidence="3" id="KW-1185">Reference proteome</keyword>
<reference evidence="2 3" key="1">
    <citation type="submission" date="2024-11" db="EMBL/GenBank/DDBJ databases">
        <authorList>
            <person name="Heng Y.C."/>
            <person name="Lim A.C.H."/>
            <person name="Lee J.K.Y."/>
            <person name="Kittelmann S."/>
        </authorList>
    </citation>
    <scope>NUCLEOTIDE SEQUENCE [LARGE SCALE GENOMIC DNA]</scope>
    <source>
        <strain evidence="2 3">WILCCON 0114</strain>
    </source>
</reference>
<evidence type="ECO:0000313" key="2">
    <source>
        <dbReference type="EMBL" id="MFL0250126.1"/>
    </source>
</evidence>
<sequence>MTFSDDEVLTVKEVASFLKICRVNAYNLFNEKNFPCIYIGKSKRVQKSDLINYINNNLKNNN</sequence>
<evidence type="ECO:0000259" key="1">
    <source>
        <dbReference type="Pfam" id="PF12728"/>
    </source>
</evidence>